<evidence type="ECO:0000256" key="1">
    <source>
        <dbReference type="SAM" id="Phobius"/>
    </source>
</evidence>
<evidence type="ECO:0000313" key="3">
    <source>
        <dbReference type="Proteomes" id="UP000828390"/>
    </source>
</evidence>
<accession>A0A9D4EFL6</accession>
<proteinExistence type="predicted"/>
<keyword evidence="1" id="KW-0812">Transmembrane</keyword>
<reference evidence="2" key="1">
    <citation type="journal article" date="2019" name="bioRxiv">
        <title>The Genome of the Zebra Mussel, Dreissena polymorpha: A Resource for Invasive Species Research.</title>
        <authorList>
            <person name="McCartney M.A."/>
            <person name="Auch B."/>
            <person name="Kono T."/>
            <person name="Mallez S."/>
            <person name="Zhang Y."/>
            <person name="Obille A."/>
            <person name="Becker A."/>
            <person name="Abrahante J.E."/>
            <person name="Garbe J."/>
            <person name="Badalamenti J.P."/>
            <person name="Herman A."/>
            <person name="Mangelson H."/>
            <person name="Liachko I."/>
            <person name="Sullivan S."/>
            <person name="Sone E.D."/>
            <person name="Koren S."/>
            <person name="Silverstein K.A.T."/>
            <person name="Beckman K.B."/>
            <person name="Gohl D.M."/>
        </authorList>
    </citation>
    <scope>NUCLEOTIDE SEQUENCE</scope>
    <source>
        <strain evidence="2">Duluth1</strain>
        <tissue evidence="2">Whole animal</tissue>
    </source>
</reference>
<name>A0A9D4EFL6_DREPO</name>
<comment type="caution">
    <text evidence="2">The sequence shown here is derived from an EMBL/GenBank/DDBJ whole genome shotgun (WGS) entry which is preliminary data.</text>
</comment>
<keyword evidence="1" id="KW-1133">Transmembrane helix</keyword>
<dbReference type="AlphaFoldDB" id="A0A9D4EFL6"/>
<keyword evidence="1" id="KW-0472">Membrane</keyword>
<keyword evidence="3" id="KW-1185">Reference proteome</keyword>
<feature type="transmembrane region" description="Helical" evidence="1">
    <location>
        <begin position="45"/>
        <end position="66"/>
    </location>
</feature>
<organism evidence="2 3">
    <name type="scientific">Dreissena polymorpha</name>
    <name type="common">Zebra mussel</name>
    <name type="synonym">Mytilus polymorpha</name>
    <dbReference type="NCBI Taxonomy" id="45954"/>
    <lineage>
        <taxon>Eukaryota</taxon>
        <taxon>Metazoa</taxon>
        <taxon>Spiralia</taxon>
        <taxon>Lophotrochozoa</taxon>
        <taxon>Mollusca</taxon>
        <taxon>Bivalvia</taxon>
        <taxon>Autobranchia</taxon>
        <taxon>Heteroconchia</taxon>
        <taxon>Euheterodonta</taxon>
        <taxon>Imparidentia</taxon>
        <taxon>Neoheterodontei</taxon>
        <taxon>Myida</taxon>
        <taxon>Dreissenoidea</taxon>
        <taxon>Dreissenidae</taxon>
        <taxon>Dreissena</taxon>
    </lineage>
</organism>
<gene>
    <name evidence="2" type="ORF">DPMN_179194</name>
</gene>
<evidence type="ECO:0000313" key="2">
    <source>
        <dbReference type="EMBL" id="KAH3777746.1"/>
    </source>
</evidence>
<dbReference type="Proteomes" id="UP000828390">
    <property type="component" value="Unassembled WGS sequence"/>
</dbReference>
<dbReference type="EMBL" id="JAIWYP010000009">
    <property type="protein sequence ID" value="KAH3777746.1"/>
    <property type="molecule type" value="Genomic_DNA"/>
</dbReference>
<sequence>MKAYCMTIGSQDRDPSSVVCDIASSLASRAYRSDIVVDWSQDDDFMYICGTWFAVMLIIIVLIVVLRA</sequence>
<protein>
    <submittedName>
        <fullName evidence="2">Uncharacterized protein</fullName>
    </submittedName>
</protein>
<reference evidence="2" key="2">
    <citation type="submission" date="2020-11" db="EMBL/GenBank/DDBJ databases">
        <authorList>
            <person name="McCartney M.A."/>
            <person name="Auch B."/>
            <person name="Kono T."/>
            <person name="Mallez S."/>
            <person name="Becker A."/>
            <person name="Gohl D.M."/>
            <person name="Silverstein K.A.T."/>
            <person name="Koren S."/>
            <person name="Bechman K.B."/>
            <person name="Herman A."/>
            <person name="Abrahante J.E."/>
            <person name="Garbe J."/>
        </authorList>
    </citation>
    <scope>NUCLEOTIDE SEQUENCE</scope>
    <source>
        <strain evidence="2">Duluth1</strain>
        <tissue evidence="2">Whole animal</tissue>
    </source>
</reference>